<dbReference type="InterPro" id="IPR011040">
    <property type="entry name" value="Sialidase"/>
</dbReference>
<dbReference type="InterPro" id="IPR036278">
    <property type="entry name" value="Sialidase_sf"/>
</dbReference>
<dbReference type="VEuPathDB" id="TriTrypDB:TRSC58_07171"/>
<dbReference type="GO" id="GO:0005737">
    <property type="term" value="C:cytoplasm"/>
    <property type="evidence" value="ECO:0007669"/>
    <property type="project" value="TreeGrafter"/>
</dbReference>
<dbReference type="GO" id="GO:0004308">
    <property type="term" value="F:exo-alpha-sialidase activity"/>
    <property type="evidence" value="ECO:0007669"/>
    <property type="project" value="InterPro"/>
</dbReference>
<dbReference type="GO" id="GO:0016020">
    <property type="term" value="C:membrane"/>
    <property type="evidence" value="ECO:0007669"/>
    <property type="project" value="TreeGrafter"/>
</dbReference>
<keyword evidence="4" id="KW-1185">Reference proteome</keyword>
<gene>
    <name evidence="3" type="ORF">TraAM80_07230</name>
</gene>
<dbReference type="Gene3D" id="2.120.10.10">
    <property type="match status" value="1"/>
</dbReference>
<dbReference type="GO" id="GO:0006689">
    <property type="term" value="P:ganglioside catabolic process"/>
    <property type="evidence" value="ECO:0007669"/>
    <property type="project" value="TreeGrafter"/>
</dbReference>
<evidence type="ECO:0000256" key="1">
    <source>
        <dbReference type="ARBA" id="ARBA00022737"/>
    </source>
</evidence>
<dbReference type="PANTHER" id="PTHR10628:SF30">
    <property type="entry name" value="EXO-ALPHA-SIALIDASE"/>
    <property type="match status" value="1"/>
</dbReference>
<sequence>MPEGVAAADFYNPTPVVNGSKIYLLFQRERNSAEDARMTSWMYPWLLVGEVEKNEQETKTISWKARTFKSGLSPKLKESFQFFSVGGGAGTVTNNGTLAFPANAMTKGNKEVSLIMYSSDAEKDWRLSQGMTAEGCVDPAVVEWGSGRLLMMTTCEEGHHKVYESSNMGKTWTEALGTLSRVWDNALEREGSGGQSGFITATIEERDVMLVTLPVNLNGSVSDQLHLWLTDAAHIV</sequence>
<dbReference type="CDD" id="cd15482">
    <property type="entry name" value="Sialidase_non-viral"/>
    <property type="match status" value="1"/>
</dbReference>
<reference evidence="3 4" key="1">
    <citation type="journal article" date="2018" name="BMC Genomics">
        <title>Genomic comparison of Trypanosoma conorhini and Trypanosoma rangeli to Trypanosoma cruzi strains of high and low virulence.</title>
        <authorList>
            <person name="Bradwell K.R."/>
            <person name="Koparde V.N."/>
            <person name="Matveyev A.V."/>
            <person name="Serrano M.G."/>
            <person name="Alves J.M."/>
            <person name="Parikh H."/>
            <person name="Huang B."/>
            <person name="Lee V."/>
            <person name="Espinosa-Alvarez O."/>
            <person name="Ortiz P.A."/>
            <person name="Costa-Martins A.G."/>
            <person name="Teixeira M.M."/>
            <person name="Buck G.A."/>
        </authorList>
    </citation>
    <scope>NUCLEOTIDE SEQUENCE [LARGE SCALE GENOMIC DNA]</scope>
    <source>
        <strain evidence="3 4">AM80</strain>
    </source>
</reference>
<accession>A0A3R7KTJ2</accession>
<keyword evidence="1" id="KW-0677">Repeat</keyword>
<dbReference type="Pfam" id="PF13859">
    <property type="entry name" value="BNR_3"/>
    <property type="match status" value="1"/>
</dbReference>
<dbReference type="OrthoDB" id="251889at2759"/>
<name>A0A3R7KTJ2_TRYRA</name>
<feature type="non-terminal residue" evidence="3">
    <location>
        <position position="236"/>
    </location>
</feature>
<dbReference type="InterPro" id="IPR008377">
    <property type="entry name" value="Sialidase_trypan"/>
</dbReference>
<dbReference type="EMBL" id="MKGL01000292">
    <property type="protein sequence ID" value="RNF01080.1"/>
    <property type="molecule type" value="Genomic_DNA"/>
</dbReference>
<dbReference type="AlphaFoldDB" id="A0A3R7KTJ2"/>
<evidence type="ECO:0000259" key="2">
    <source>
        <dbReference type="Pfam" id="PF13859"/>
    </source>
</evidence>
<evidence type="ECO:0000313" key="3">
    <source>
        <dbReference type="EMBL" id="RNF01080.1"/>
    </source>
</evidence>
<dbReference type="GeneID" id="40331163"/>
<dbReference type="SUPFAM" id="SSF50939">
    <property type="entry name" value="Sialidases"/>
    <property type="match status" value="1"/>
</dbReference>
<feature type="domain" description="Sialidase" evidence="2">
    <location>
        <begin position="10"/>
        <end position="236"/>
    </location>
</feature>
<proteinExistence type="predicted"/>
<comment type="caution">
    <text evidence="3">The sequence shown here is derived from an EMBL/GenBank/DDBJ whole genome shotgun (WGS) entry which is preliminary data.</text>
</comment>
<dbReference type="Proteomes" id="UP000283634">
    <property type="component" value="Unassembled WGS sequence"/>
</dbReference>
<dbReference type="PANTHER" id="PTHR10628">
    <property type="entry name" value="SIALIDASE"/>
    <property type="match status" value="1"/>
</dbReference>
<protein>
    <submittedName>
        <fullName evidence="3">Trans-sialidase</fullName>
    </submittedName>
</protein>
<organism evidence="3 4">
    <name type="scientific">Trypanosoma rangeli</name>
    <dbReference type="NCBI Taxonomy" id="5698"/>
    <lineage>
        <taxon>Eukaryota</taxon>
        <taxon>Discoba</taxon>
        <taxon>Euglenozoa</taxon>
        <taxon>Kinetoplastea</taxon>
        <taxon>Metakinetoplastina</taxon>
        <taxon>Trypanosomatida</taxon>
        <taxon>Trypanosomatidae</taxon>
        <taxon>Trypanosoma</taxon>
        <taxon>Herpetosoma</taxon>
    </lineage>
</organism>
<evidence type="ECO:0000313" key="4">
    <source>
        <dbReference type="Proteomes" id="UP000283634"/>
    </source>
</evidence>
<dbReference type="PRINTS" id="PR01803">
    <property type="entry name" value="TCSIALIDASE"/>
</dbReference>
<dbReference type="InterPro" id="IPR026856">
    <property type="entry name" value="Sialidase_fam"/>
</dbReference>
<dbReference type="GO" id="GO:0009313">
    <property type="term" value="P:oligosaccharide catabolic process"/>
    <property type="evidence" value="ECO:0007669"/>
    <property type="project" value="TreeGrafter"/>
</dbReference>
<dbReference type="RefSeq" id="XP_029236121.1">
    <property type="nucleotide sequence ID" value="XM_029384032.1"/>
</dbReference>